<feature type="domain" description="HTH-like" evidence="3">
    <location>
        <begin position="185"/>
        <end position="225"/>
    </location>
</feature>
<dbReference type="InterPro" id="IPR012337">
    <property type="entry name" value="RNaseH-like_sf"/>
</dbReference>
<dbReference type="Gene3D" id="1.10.10.10">
    <property type="entry name" value="Winged helix-like DNA-binding domain superfamily/Winged helix DNA-binding domain"/>
    <property type="match status" value="1"/>
</dbReference>
<dbReference type="Proteomes" id="UP001242811">
    <property type="component" value="Unassembled WGS sequence"/>
</dbReference>
<dbReference type="Pfam" id="PF00665">
    <property type="entry name" value="rve"/>
    <property type="match status" value="1"/>
</dbReference>
<organism evidence="4 5">
    <name type="scientific">Paenibacillus brasilensis</name>
    <dbReference type="NCBI Taxonomy" id="128574"/>
    <lineage>
        <taxon>Bacteria</taxon>
        <taxon>Bacillati</taxon>
        <taxon>Bacillota</taxon>
        <taxon>Bacilli</taxon>
        <taxon>Bacillales</taxon>
        <taxon>Paenibacillaceae</taxon>
        <taxon>Paenibacillus</taxon>
    </lineage>
</organism>
<dbReference type="InterPro" id="IPR048020">
    <property type="entry name" value="Transpos_IS3"/>
</dbReference>
<evidence type="ECO:0000256" key="1">
    <source>
        <dbReference type="ARBA" id="ARBA00002286"/>
    </source>
</evidence>
<dbReference type="SUPFAM" id="SSF53098">
    <property type="entry name" value="Ribonuclease H-like"/>
    <property type="match status" value="1"/>
</dbReference>
<dbReference type="InterPro" id="IPR010921">
    <property type="entry name" value="Trp_repressor/repl_initiator"/>
</dbReference>
<dbReference type="PANTHER" id="PTHR46889">
    <property type="entry name" value="TRANSPOSASE INSF FOR INSERTION SEQUENCE IS3B-RELATED"/>
    <property type="match status" value="1"/>
</dbReference>
<sequence>MVKYSEEIRIKVAIDVLEGGLSENEAACKYGMNHVTVNEWVAAYSKHGAAGLINKGTHRTFTGEQKQYILEDMHENHLSYKAAAKKHDVQDRFIRNGERIYRNEGPEGLYMERRGRTANKEPQKELEANESVIDELRHDFNVKELVNIAGIPRSTYYDHVKKWNKPDKYADVKTEMWRVFNDELKCRAGYRTMTREIRKTTPINHKTVRRLMKELGLYCMVRRKKYRSYKGAEGKIAPNVLKRDFNATAPNKKWVTDVTEFHLFGQKIYLSPIMDLYNREIISYTVFRRPTLSMVT</sequence>
<dbReference type="EMBL" id="JAUSWA010000066">
    <property type="protein sequence ID" value="MDQ0497286.1"/>
    <property type="molecule type" value="Genomic_DNA"/>
</dbReference>
<evidence type="ECO:0000259" key="3">
    <source>
        <dbReference type="Pfam" id="PF13276"/>
    </source>
</evidence>
<comment type="function">
    <text evidence="1">Involved in the transposition of the insertion sequence.</text>
</comment>
<name>A0ABU0L7N6_9BACL</name>
<dbReference type="Pfam" id="PF13276">
    <property type="entry name" value="HTH_21"/>
    <property type="match status" value="1"/>
</dbReference>
<dbReference type="InterPro" id="IPR025948">
    <property type="entry name" value="HTH-like_dom"/>
</dbReference>
<evidence type="ECO:0000313" key="5">
    <source>
        <dbReference type="Proteomes" id="UP001242811"/>
    </source>
</evidence>
<feature type="domain" description="Integrase catalytic" evidence="2">
    <location>
        <begin position="248"/>
        <end position="295"/>
    </location>
</feature>
<dbReference type="SUPFAM" id="SSF48295">
    <property type="entry name" value="TrpR-like"/>
    <property type="match status" value="2"/>
</dbReference>
<dbReference type="InterPro" id="IPR050900">
    <property type="entry name" value="Transposase_IS3/IS150/IS904"/>
</dbReference>
<reference evidence="4 5" key="1">
    <citation type="submission" date="2023-07" db="EMBL/GenBank/DDBJ databases">
        <title>Genomic Encyclopedia of Type Strains, Phase IV (KMG-IV): sequencing the most valuable type-strain genomes for metagenomic binning, comparative biology and taxonomic classification.</title>
        <authorList>
            <person name="Goeker M."/>
        </authorList>
    </citation>
    <scope>NUCLEOTIDE SEQUENCE [LARGE SCALE GENOMIC DNA]</scope>
    <source>
        <strain evidence="4 5">DSM 14914</strain>
    </source>
</reference>
<evidence type="ECO:0000259" key="2">
    <source>
        <dbReference type="Pfam" id="PF00665"/>
    </source>
</evidence>
<evidence type="ECO:0000313" key="4">
    <source>
        <dbReference type="EMBL" id="MDQ0497286.1"/>
    </source>
</evidence>
<accession>A0ABU0L7N6</accession>
<proteinExistence type="predicted"/>
<comment type="caution">
    <text evidence="4">The sequence shown here is derived from an EMBL/GenBank/DDBJ whole genome shotgun (WGS) entry which is preliminary data.</text>
</comment>
<dbReference type="InterPro" id="IPR036388">
    <property type="entry name" value="WH-like_DNA-bd_sf"/>
</dbReference>
<protein>
    <submittedName>
        <fullName evidence="4">Transposase</fullName>
    </submittedName>
</protein>
<dbReference type="InterPro" id="IPR001584">
    <property type="entry name" value="Integrase_cat-core"/>
</dbReference>
<keyword evidence="5" id="KW-1185">Reference proteome</keyword>
<dbReference type="PANTHER" id="PTHR46889:SF4">
    <property type="entry name" value="TRANSPOSASE INSO FOR INSERTION SEQUENCE ELEMENT IS911B-RELATED"/>
    <property type="match status" value="1"/>
</dbReference>
<gene>
    <name evidence="4" type="ORF">QOZ95_005505</name>
</gene>
<dbReference type="NCBIfam" id="NF033516">
    <property type="entry name" value="transpos_IS3"/>
    <property type="match status" value="1"/>
</dbReference>